<dbReference type="STRING" id="665126.ABB55_08850"/>
<evidence type="ECO:0000313" key="2">
    <source>
        <dbReference type="Proteomes" id="UP000048984"/>
    </source>
</evidence>
<accession>A0A0P6VJ54</accession>
<reference evidence="1 2" key="1">
    <citation type="submission" date="2015-09" db="EMBL/GenBank/DDBJ databases">
        <authorList>
            <person name="Jackson K.R."/>
            <person name="Lunt B.L."/>
            <person name="Fisher J.N.B."/>
            <person name="Gardner A.V."/>
            <person name="Bailey M.E."/>
            <person name="Deus L.M."/>
            <person name="Earl A.S."/>
            <person name="Gibby P.D."/>
            <person name="Hartmann K.A."/>
            <person name="Liu J.E."/>
            <person name="Manci A.M."/>
            <person name="Nielsen D.A."/>
            <person name="Solomon M.B."/>
            <person name="Breakwell D.P."/>
            <person name="Burnett S.H."/>
            <person name="Grose J.H."/>
        </authorList>
    </citation>
    <scope>NUCLEOTIDE SEQUENCE [LARGE SCALE GENOMIC DNA]</scope>
    <source>
        <strain evidence="1 2">16</strain>
    </source>
</reference>
<gene>
    <name evidence="1" type="ORF">ABB55_08850</name>
</gene>
<sequence>MASVWTWLQRLGTGRKRPDGLSTLSLSAFRAARTPSADRPPTSEPTVGFDSETLVFDLFRDTAANRVVALGPRIDTIVPALGPLRFRAGGVELDVEARPARSGLPLMRWIVTGPDLDRADRIEVTARGRRAEVAIQPSGASLFSGRRVLFTLSQDNHLAWIRDWVEYHVRTEGIDALLLYDNGSKRYAPDDVAAAVAGIDGLAQVTVVSWPFPYGLSGHNGQDRFCQVGALEHARRRFLPLARGILNLDIDEVAVNGGSPVLERLEATASAAAVFSGFWAEAPAIATPAERDRVRHRDCLLGRLDQIEPSGPRTETPCRPKWAAIPARLADDAGLAVHAILGPDHRPDPDSVWRVGEGTVHFRHLRQINLGWKSERWKSDAYDPGRHYFAADLADQFDRVWGPDATRAARRLWQEPAGAPVRRIIGPFRPRFDFVLLCLQRSGSHMLGSALGHHPRVAFHGEFEPLRRRGHYAAQSGKLNFAAVMYNQAETAASLGVDLSSLPIIHLVRDPRAVAVSNLRSALSRRELGRAHRAHFRDPAAIPAQMNYVPPEDAIRDWMAKHADDFARLRPLIGDNPRILTVDYGELTGSGDIRELRPEPAERICRFLGIEPAPLPVSIVKSGGPVPEAE</sequence>
<evidence type="ECO:0000313" key="1">
    <source>
        <dbReference type="EMBL" id="KPL52327.1"/>
    </source>
</evidence>
<dbReference type="EMBL" id="LJYW01000001">
    <property type="protein sequence ID" value="KPL52327.1"/>
    <property type="molecule type" value="Genomic_DNA"/>
</dbReference>
<comment type="caution">
    <text evidence="1">The sequence shown here is derived from an EMBL/GenBank/DDBJ whole genome shotgun (WGS) entry which is preliminary data.</text>
</comment>
<dbReference type="AlphaFoldDB" id="A0A0P6VJ54"/>
<dbReference type="Proteomes" id="UP000048984">
    <property type="component" value="Unassembled WGS sequence"/>
</dbReference>
<dbReference type="SUPFAM" id="SSF52540">
    <property type="entry name" value="P-loop containing nucleoside triphosphate hydrolases"/>
    <property type="match status" value="1"/>
</dbReference>
<proteinExistence type="predicted"/>
<name>A0A0P6VJ54_9HYPH</name>
<protein>
    <submittedName>
        <fullName evidence="1">Uncharacterized protein</fullName>
    </submittedName>
</protein>
<dbReference type="InterPro" id="IPR027417">
    <property type="entry name" value="P-loop_NTPase"/>
</dbReference>
<dbReference type="Gene3D" id="3.40.50.300">
    <property type="entry name" value="P-loop containing nucleotide triphosphate hydrolases"/>
    <property type="match status" value="1"/>
</dbReference>
<organism evidence="1 2">
    <name type="scientific">Prosthecodimorpha hirschii</name>
    <dbReference type="NCBI Taxonomy" id="665126"/>
    <lineage>
        <taxon>Bacteria</taxon>
        <taxon>Pseudomonadati</taxon>
        <taxon>Pseudomonadota</taxon>
        <taxon>Alphaproteobacteria</taxon>
        <taxon>Hyphomicrobiales</taxon>
        <taxon>Ancalomicrobiaceae</taxon>
        <taxon>Prosthecodimorpha</taxon>
    </lineage>
</organism>
<keyword evidence="2" id="KW-1185">Reference proteome</keyword>
<reference evidence="1 2" key="2">
    <citation type="submission" date="2015-10" db="EMBL/GenBank/DDBJ databases">
        <title>Draft Genome Sequence of Prosthecomicrobium hirschii ATCC 27832.</title>
        <authorList>
            <person name="Daniel J."/>
            <person name="Givan S.A."/>
            <person name="Brun Y.V."/>
            <person name="Brown P.J."/>
        </authorList>
    </citation>
    <scope>NUCLEOTIDE SEQUENCE [LARGE SCALE GENOMIC DNA]</scope>
    <source>
        <strain evidence="1 2">16</strain>
    </source>
</reference>